<proteinExistence type="predicted"/>
<gene>
    <name evidence="1" type="ORF">PGLA2088_LOCUS30021</name>
</gene>
<evidence type="ECO:0000313" key="1">
    <source>
        <dbReference type="EMBL" id="CAE8696847.1"/>
    </source>
</evidence>
<comment type="caution">
    <text evidence="1">The sequence shown here is derived from an EMBL/GenBank/DDBJ whole genome shotgun (WGS) entry which is preliminary data.</text>
</comment>
<reference evidence="1" key="1">
    <citation type="submission" date="2021-02" db="EMBL/GenBank/DDBJ databases">
        <authorList>
            <person name="Dougan E. K."/>
            <person name="Rhodes N."/>
            <person name="Thang M."/>
            <person name="Chan C."/>
        </authorList>
    </citation>
    <scope>NUCLEOTIDE SEQUENCE</scope>
</reference>
<evidence type="ECO:0000313" key="2">
    <source>
        <dbReference type="Proteomes" id="UP000626109"/>
    </source>
</evidence>
<name>A0A813KED3_POLGL</name>
<feature type="non-terminal residue" evidence="1">
    <location>
        <position position="85"/>
    </location>
</feature>
<protein>
    <submittedName>
        <fullName evidence="1">Uncharacterized protein</fullName>
    </submittedName>
</protein>
<sequence>MPSCMADRQGSPPFDTCDGALVPHQCEERQEGQSRGLMQTPCRSIASGKAESDISDHPALDLNEQEELRLLAQMGWTPSDDSEGE</sequence>
<organism evidence="1 2">
    <name type="scientific">Polarella glacialis</name>
    <name type="common">Dinoflagellate</name>
    <dbReference type="NCBI Taxonomy" id="89957"/>
    <lineage>
        <taxon>Eukaryota</taxon>
        <taxon>Sar</taxon>
        <taxon>Alveolata</taxon>
        <taxon>Dinophyceae</taxon>
        <taxon>Suessiales</taxon>
        <taxon>Suessiaceae</taxon>
        <taxon>Polarella</taxon>
    </lineage>
</organism>
<accession>A0A813KED3</accession>
<dbReference type="EMBL" id="CAJNNW010028594">
    <property type="protein sequence ID" value="CAE8696847.1"/>
    <property type="molecule type" value="Genomic_DNA"/>
</dbReference>
<dbReference type="Proteomes" id="UP000626109">
    <property type="component" value="Unassembled WGS sequence"/>
</dbReference>
<dbReference type="AlphaFoldDB" id="A0A813KED3"/>